<dbReference type="Proteomes" id="UP000298714">
    <property type="component" value="Chromosome"/>
</dbReference>
<feature type="region of interest" description="Disordered" evidence="1">
    <location>
        <begin position="1"/>
        <end position="37"/>
    </location>
</feature>
<dbReference type="EMBL" id="CP039704">
    <property type="protein sequence ID" value="QCI78618.1"/>
    <property type="molecule type" value="Genomic_DNA"/>
</dbReference>
<dbReference type="InterPro" id="IPR030802">
    <property type="entry name" value="Permease_MalE"/>
</dbReference>
<proteinExistence type="predicted"/>
<organism evidence="3 4">
    <name type="scientific">Hankyongella ginsenosidimutans</name>
    <dbReference type="NCBI Taxonomy" id="1763828"/>
    <lineage>
        <taxon>Bacteria</taxon>
        <taxon>Pseudomonadati</taxon>
        <taxon>Pseudomonadota</taxon>
        <taxon>Alphaproteobacteria</taxon>
        <taxon>Sphingomonadales</taxon>
        <taxon>Sphingomonadaceae</taxon>
        <taxon>Hankyongella</taxon>
    </lineage>
</organism>
<dbReference type="KEGG" id="hgn:E6W36_00185"/>
<feature type="transmembrane region" description="Helical" evidence="2">
    <location>
        <begin position="107"/>
        <end position="125"/>
    </location>
</feature>
<dbReference type="AlphaFoldDB" id="A0A4D7C6K9"/>
<accession>A0A4D7C6K9</accession>
<sequence>MPGCSIARSRNGGRMASRSASRGAAQSCRPAAVDRPVRPAVRPPARAGSAFVQQVALIGRATVAIVQNFGQFLDFVGMVLIRGGLLAANPQKMRWTAFSRHIEQTGFNALPIIGLMSFLIGLVIVQQGAYQLKRFGAGRSWST</sequence>
<feature type="compositionally biased region" description="Low complexity" evidence="1">
    <location>
        <begin position="7"/>
        <end position="37"/>
    </location>
</feature>
<keyword evidence="4" id="KW-1185">Reference proteome</keyword>
<evidence type="ECO:0000256" key="1">
    <source>
        <dbReference type="SAM" id="MobiDB-lite"/>
    </source>
</evidence>
<protein>
    <submittedName>
        <fullName evidence="3">Uncharacterized protein</fullName>
    </submittedName>
</protein>
<gene>
    <name evidence="3" type="ORF">E6W36_00185</name>
</gene>
<dbReference type="Pfam" id="PF02405">
    <property type="entry name" value="MlaE"/>
    <property type="match status" value="1"/>
</dbReference>
<evidence type="ECO:0000313" key="4">
    <source>
        <dbReference type="Proteomes" id="UP000298714"/>
    </source>
</evidence>
<reference evidence="4" key="1">
    <citation type="submission" date="2019-04" db="EMBL/GenBank/DDBJ databases">
        <title>Complete genome sequence of Sphingomonas sp. W1-2-3.</title>
        <authorList>
            <person name="Im W.T."/>
        </authorList>
    </citation>
    <scope>NUCLEOTIDE SEQUENCE [LARGE SCALE GENOMIC DNA]</scope>
    <source>
        <strain evidence="4">W1-2-3</strain>
    </source>
</reference>
<name>A0A4D7C6K9_9SPHN</name>
<keyword evidence="2" id="KW-0472">Membrane</keyword>
<evidence type="ECO:0000256" key="2">
    <source>
        <dbReference type="SAM" id="Phobius"/>
    </source>
</evidence>
<dbReference type="GO" id="GO:0043190">
    <property type="term" value="C:ATP-binding cassette (ABC) transporter complex"/>
    <property type="evidence" value="ECO:0007669"/>
    <property type="project" value="InterPro"/>
</dbReference>
<keyword evidence="2" id="KW-0812">Transmembrane</keyword>
<evidence type="ECO:0000313" key="3">
    <source>
        <dbReference type="EMBL" id="QCI78618.1"/>
    </source>
</evidence>
<feature type="transmembrane region" description="Helical" evidence="2">
    <location>
        <begin position="69"/>
        <end position="87"/>
    </location>
</feature>
<keyword evidence="2" id="KW-1133">Transmembrane helix</keyword>